<reference evidence="6" key="1">
    <citation type="submission" date="2022-10" db="EMBL/GenBank/DDBJ databases">
        <authorList>
            <person name="Kim H.S."/>
            <person name="Kim J.-S."/>
            <person name="Suh M.K."/>
            <person name="Eom M.K."/>
            <person name="Lee J.-S."/>
        </authorList>
    </citation>
    <scope>NUCLEOTIDE SEQUENCE</scope>
    <source>
        <strain evidence="6">LIP-5</strain>
    </source>
</reference>
<feature type="active site" description="Proton acceptor" evidence="2">
    <location>
        <position position="147"/>
    </location>
</feature>
<comment type="similarity">
    <text evidence="1">Belongs to the transferase hexapeptide repeat family.</text>
</comment>
<dbReference type="PANTHER" id="PTHR43300">
    <property type="entry name" value="ACETYLTRANSFERASE"/>
    <property type="match status" value="1"/>
</dbReference>
<dbReference type="InterPro" id="IPR041561">
    <property type="entry name" value="PglD_N"/>
</dbReference>
<dbReference type="Gene3D" id="3.40.50.720">
    <property type="entry name" value="NAD(P)-binding Rossmann-like Domain"/>
    <property type="match status" value="1"/>
</dbReference>
<dbReference type="Pfam" id="PF17836">
    <property type="entry name" value="PglD_N"/>
    <property type="match status" value="1"/>
</dbReference>
<dbReference type="InterPro" id="IPR011004">
    <property type="entry name" value="Trimer_LpxA-like_sf"/>
</dbReference>
<evidence type="ECO:0000256" key="1">
    <source>
        <dbReference type="ARBA" id="ARBA00007274"/>
    </source>
</evidence>
<accession>A0AAE3IRU6</accession>
<feature type="site" description="Increases basicity of active site His" evidence="2">
    <location>
        <position position="148"/>
    </location>
</feature>
<comment type="caution">
    <text evidence="6">The sequence shown here is derived from an EMBL/GenBank/DDBJ whole genome shotgun (WGS) entry which is preliminary data.</text>
</comment>
<organism evidence="6 7">
    <name type="scientific">Haoranjiania flava</name>
    <dbReference type="NCBI Taxonomy" id="1856322"/>
    <lineage>
        <taxon>Bacteria</taxon>
        <taxon>Pseudomonadati</taxon>
        <taxon>Bacteroidota</taxon>
        <taxon>Chitinophagia</taxon>
        <taxon>Chitinophagales</taxon>
        <taxon>Chitinophagaceae</taxon>
        <taxon>Haoranjiania</taxon>
    </lineage>
</organism>
<dbReference type="CDD" id="cd03360">
    <property type="entry name" value="LbH_AT_putative"/>
    <property type="match status" value="1"/>
</dbReference>
<evidence type="ECO:0000259" key="5">
    <source>
        <dbReference type="Pfam" id="PF25087"/>
    </source>
</evidence>
<dbReference type="InterPro" id="IPR056729">
    <property type="entry name" value="GMPPB_C"/>
</dbReference>
<dbReference type="Gene3D" id="2.160.10.10">
    <property type="entry name" value="Hexapeptide repeat proteins"/>
    <property type="match status" value="1"/>
</dbReference>
<feature type="domain" description="Mannose-1-phosphate guanyltransferase C-terminal" evidence="5">
    <location>
        <begin position="102"/>
        <end position="189"/>
    </location>
</feature>
<dbReference type="RefSeq" id="WP_263038093.1">
    <property type="nucleotide sequence ID" value="NZ_JAOTPL010000011.1"/>
</dbReference>
<keyword evidence="7" id="KW-1185">Reference proteome</keyword>
<dbReference type="AlphaFoldDB" id="A0AAE3IRU6"/>
<dbReference type="NCBIfam" id="TIGR03570">
    <property type="entry name" value="NeuD_NnaD"/>
    <property type="match status" value="1"/>
</dbReference>
<dbReference type="InterPro" id="IPR050179">
    <property type="entry name" value="Trans_hexapeptide_repeat"/>
</dbReference>
<dbReference type="Proteomes" id="UP001209317">
    <property type="component" value="Unassembled WGS sequence"/>
</dbReference>
<feature type="domain" description="PglD N-terminal" evidence="4">
    <location>
        <begin position="10"/>
        <end position="91"/>
    </location>
</feature>
<dbReference type="SUPFAM" id="SSF51161">
    <property type="entry name" value="Trimeric LpxA-like enzymes"/>
    <property type="match status" value="1"/>
</dbReference>
<protein>
    <submittedName>
        <fullName evidence="6">Acetyltransferase</fullName>
    </submittedName>
</protein>
<evidence type="ECO:0000313" key="7">
    <source>
        <dbReference type="Proteomes" id="UP001209317"/>
    </source>
</evidence>
<evidence type="ECO:0000256" key="2">
    <source>
        <dbReference type="PIRSR" id="PIRSR620019-1"/>
    </source>
</evidence>
<evidence type="ECO:0000259" key="4">
    <source>
        <dbReference type="Pfam" id="PF17836"/>
    </source>
</evidence>
<dbReference type="Pfam" id="PF25087">
    <property type="entry name" value="GMPPB_C"/>
    <property type="match status" value="1"/>
</dbReference>
<feature type="binding site" evidence="3">
    <location>
        <position position="77"/>
    </location>
    <ligand>
        <name>substrate</name>
    </ligand>
</feature>
<name>A0AAE3IRU6_9BACT</name>
<proteinExistence type="inferred from homology"/>
<evidence type="ECO:0000313" key="6">
    <source>
        <dbReference type="EMBL" id="MCU7694607.1"/>
    </source>
</evidence>
<evidence type="ECO:0000256" key="3">
    <source>
        <dbReference type="PIRSR" id="PIRSR620019-2"/>
    </source>
</evidence>
<dbReference type="EMBL" id="JAOTPL010000011">
    <property type="protein sequence ID" value="MCU7694607.1"/>
    <property type="molecule type" value="Genomic_DNA"/>
</dbReference>
<dbReference type="InterPro" id="IPR020019">
    <property type="entry name" value="AcTrfase_PglD-like"/>
</dbReference>
<sequence length="221" mass="24324">MIGETKLIQNVVIYGDSAFAEQAYNQIDSDDRYNVVAFTVDESKYNLNTFNQLPVIKFQQLTKYYLPDDIIIFPAIGYSSSNKIREIVAQDIICQGYELMTYISNRAFIGRNAVIGRGSYICEFVSIGMKAKIGDCVIILANSSIAHDVVIENFSFLSHSVIVGGNAVIKHHAFVGLNATVKDHVTVAEYNTVGAGANVINNTFSNAIYVGNPAKIYKTLT</sequence>
<gene>
    <name evidence="6" type="ORF">OD355_08780</name>
</gene>